<dbReference type="PANTHER" id="PTHR33064">
    <property type="entry name" value="POL PROTEIN"/>
    <property type="match status" value="1"/>
</dbReference>
<dbReference type="EMBL" id="CP133614">
    <property type="protein sequence ID" value="WMV21001.1"/>
    <property type="molecule type" value="Genomic_DNA"/>
</dbReference>
<keyword evidence="3" id="KW-1185">Reference proteome</keyword>
<dbReference type="SUPFAM" id="SSF56672">
    <property type="entry name" value="DNA/RNA polymerases"/>
    <property type="match status" value="1"/>
</dbReference>
<dbReference type="InterPro" id="IPR051320">
    <property type="entry name" value="Viral_Replic_Matur_Polypro"/>
</dbReference>
<evidence type="ECO:0000313" key="3">
    <source>
        <dbReference type="Proteomes" id="UP001234989"/>
    </source>
</evidence>
<protein>
    <recommendedName>
        <fullName evidence="1">Reverse transcriptase/retrotransposon-derived protein RNase H-like domain-containing protein</fullName>
    </recommendedName>
</protein>
<proteinExistence type="predicted"/>
<accession>A0AAF0QD03</accession>
<dbReference type="AlphaFoldDB" id="A0AAF0QD03"/>
<organism evidence="2 3">
    <name type="scientific">Solanum verrucosum</name>
    <dbReference type="NCBI Taxonomy" id="315347"/>
    <lineage>
        <taxon>Eukaryota</taxon>
        <taxon>Viridiplantae</taxon>
        <taxon>Streptophyta</taxon>
        <taxon>Embryophyta</taxon>
        <taxon>Tracheophyta</taxon>
        <taxon>Spermatophyta</taxon>
        <taxon>Magnoliopsida</taxon>
        <taxon>eudicotyledons</taxon>
        <taxon>Gunneridae</taxon>
        <taxon>Pentapetalae</taxon>
        <taxon>asterids</taxon>
        <taxon>lamiids</taxon>
        <taxon>Solanales</taxon>
        <taxon>Solanaceae</taxon>
        <taxon>Solanoideae</taxon>
        <taxon>Solaneae</taxon>
        <taxon>Solanum</taxon>
    </lineage>
</organism>
<dbReference type="InterPro" id="IPR043128">
    <property type="entry name" value="Rev_trsase/Diguanyl_cyclase"/>
</dbReference>
<dbReference type="Gene3D" id="3.30.70.270">
    <property type="match status" value="1"/>
</dbReference>
<sequence>HFITQEGVSTDPLKIVSIRDWPTPTTLKQLRDFLGLAGYYRRFIQGFGVISRPLNDLLKKDKFQWNEEASMALAQLKDALTKAPALALPDQNKLFIVETDASGFGIGVVLMQEG</sequence>
<name>A0AAF0QD03_SOLVR</name>
<dbReference type="Pfam" id="PF17919">
    <property type="entry name" value="RT_RNaseH_2"/>
    <property type="match status" value="1"/>
</dbReference>
<gene>
    <name evidence="2" type="ORF">MTR67_014386</name>
</gene>
<dbReference type="PANTHER" id="PTHR33064:SF40">
    <property type="entry name" value="REVERSE TRANSCRIPTASE_RETROTRANSPOSON-DERIVED PROTEIN RNASE H-LIKE DOMAIN-CONTAINING PROTEIN"/>
    <property type="match status" value="1"/>
</dbReference>
<evidence type="ECO:0000313" key="2">
    <source>
        <dbReference type="EMBL" id="WMV21001.1"/>
    </source>
</evidence>
<dbReference type="InterPro" id="IPR043502">
    <property type="entry name" value="DNA/RNA_pol_sf"/>
</dbReference>
<dbReference type="FunFam" id="3.30.70.270:FF:000020">
    <property type="entry name" value="Transposon Tf2-6 polyprotein-like Protein"/>
    <property type="match status" value="1"/>
</dbReference>
<reference evidence="2" key="1">
    <citation type="submission" date="2023-08" db="EMBL/GenBank/DDBJ databases">
        <title>A de novo genome assembly of Solanum verrucosum Schlechtendal, a Mexican diploid species geographically isolated from the other diploid A-genome species in potato relatives.</title>
        <authorList>
            <person name="Hosaka K."/>
        </authorList>
    </citation>
    <scope>NUCLEOTIDE SEQUENCE</scope>
    <source>
        <tissue evidence="2">Young leaves</tissue>
    </source>
</reference>
<evidence type="ECO:0000259" key="1">
    <source>
        <dbReference type="Pfam" id="PF17919"/>
    </source>
</evidence>
<feature type="domain" description="Reverse transcriptase/retrotransposon-derived protein RNase H-like" evidence="1">
    <location>
        <begin position="65"/>
        <end position="113"/>
    </location>
</feature>
<dbReference type="InterPro" id="IPR041577">
    <property type="entry name" value="RT_RNaseH_2"/>
</dbReference>
<dbReference type="Proteomes" id="UP001234989">
    <property type="component" value="Chromosome 3"/>
</dbReference>
<feature type="non-terminal residue" evidence="2">
    <location>
        <position position="1"/>
    </location>
</feature>